<keyword evidence="2" id="KW-0449">Lipoprotein</keyword>
<reference evidence="2 4" key="1">
    <citation type="submission" date="2017-08" db="EMBL/GenBank/DDBJ databases">
        <title>Draft Genome Sequence of the Marine Bacterium Oceanimonas baumannii ATCC 700832.</title>
        <authorList>
            <person name="Mcclelland W.D."/>
            <person name="Brennan M.A."/>
            <person name="Trachtenberg A.M."/>
            <person name="Maclea K.S."/>
        </authorList>
    </citation>
    <scope>NUCLEOTIDE SEQUENCE [LARGE SCALE GENOMIC DNA]</scope>
    <source>
        <strain evidence="2 4">ATCC 700832</strain>
    </source>
</reference>
<evidence type="ECO:0000313" key="3">
    <source>
        <dbReference type="EMBL" id="TDW54021.1"/>
    </source>
</evidence>
<dbReference type="NCBIfam" id="TIGR03352">
    <property type="entry name" value="VI_chp_3"/>
    <property type="match status" value="1"/>
</dbReference>
<evidence type="ECO:0000256" key="1">
    <source>
        <dbReference type="SAM" id="SignalP"/>
    </source>
</evidence>
<dbReference type="InterPro" id="IPR017734">
    <property type="entry name" value="T6SS_SciN"/>
</dbReference>
<reference evidence="3 5" key="2">
    <citation type="submission" date="2019-03" db="EMBL/GenBank/DDBJ databases">
        <title>Genomic Encyclopedia of Archaeal and Bacterial Type Strains, Phase II (KMG-II): from individual species to whole genera.</title>
        <authorList>
            <person name="Goeker M."/>
        </authorList>
    </citation>
    <scope>NUCLEOTIDE SEQUENCE [LARGE SCALE GENOMIC DNA]</scope>
    <source>
        <strain evidence="3 5">DSM 15594</strain>
    </source>
</reference>
<dbReference type="Proteomes" id="UP000243640">
    <property type="component" value="Unassembled WGS sequence"/>
</dbReference>
<organism evidence="2 4">
    <name type="scientific">Oceanimonas baumannii</name>
    <dbReference type="NCBI Taxonomy" id="129578"/>
    <lineage>
        <taxon>Bacteria</taxon>
        <taxon>Pseudomonadati</taxon>
        <taxon>Pseudomonadota</taxon>
        <taxon>Gammaproteobacteria</taxon>
        <taxon>Aeromonadales</taxon>
        <taxon>Aeromonadaceae</taxon>
        <taxon>Oceanimonas</taxon>
    </lineage>
</organism>
<dbReference type="OrthoDB" id="5471061at2"/>
<accession>A0A235C8Y6</accession>
<dbReference type="PANTHER" id="PTHR37625:SF4">
    <property type="entry name" value="OUTER MEMBRANE LIPOPROTEIN"/>
    <property type="match status" value="1"/>
</dbReference>
<dbReference type="PROSITE" id="PS51257">
    <property type="entry name" value="PROKAR_LIPOPROTEIN"/>
    <property type="match status" value="1"/>
</dbReference>
<name>A0A235C8Y6_9GAMM</name>
<dbReference type="AlphaFoldDB" id="A0A235C8Y6"/>
<dbReference type="RefSeq" id="WP_094279779.1">
    <property type="nucleotide sequence ID" value="NZ_JBLWZI010000027.1"/>
</dbReference>
<keyword evidence="5" id="KW-1185">Reference proteome</keyword>
<protein>
    <submittedName>
        <fullName evidence="3">Type VI secretion system protein VasD</fullName>
    </submittedName>
    <submittedName>
        <fullName evidence="2">Type VI secretion system-associated lipoprotein</fullName>
    </submittedName>
</protein>
<dbReference type="InterPro" id="IPR038706">
    <property type="entry name" value="Type_VI_SciN-like_sf"/>
</dbReference>
<feature type="signal peptide" evidence="1">
    <location>
        <begin position="1"/>
        <end position="24"/>
    </location>
</feature>
<dbReference type="EMBL" id="NQJF01000021">
    <property type="protein sequence ID" value="OYD21101.1"/>
    <property type="molecule type" value="Genomic_DNA"/>
</dbReference>
<evidence type="ECO:0000313" key="5">
    <source>
        <dbReference type="Proteomes" id="UP000295058"/>
    </source>
</evidence>
<proteinExistence type="predicted"/>
<feature type="chain" id="PRO_5012986080" evidence="1">
    <location>
        <begin position="25"/>
        <end position="153"/>
    </location>
</feature>
<keyword evidence="1" id="KW-0732">Signal</keyword>
<evidence type="ECO:0000313" key="4">
    <source>
        <dbReference type="Proteomes" id="UP000243640"/>
    </source>
</evidence>
<gene>
    <name evidence="2" type="ORF">B6S09_17525</name>
    <name evidence="3" type="ORF">LY04_03516</name>
</gene>
<comment type="caution">
    <text evidence="2">The sequence shown here is derived from an EMBL/GenBank/DDBJ whole genome shotgun (WGS) entry which is preliminary data.</text>
</comment>
<dbReference type="Pfam" id="PF12790">
    <property type="entry name" value="T6SS-SciN"/>
    <property type="match status" value="1"/>
</dbReference>
<dbReference type="EMBL" id="SODO01000022">
    <property type="protein sequence ID" value="TDW54021.1"/>
    <property type="molecule type" value="Genomic_DNA"/>
</dbReference>
<dbReference type="Proteomes" id="UP000295058">
    <property type="component" value="Unassembled WGS sequence"/>
</dbReference>
<dbReference type="PANTHER" id="PTHR37625">
    <property type="entry name" value="OUTER MEMBRANE LIPOPROTEIN-RELATED"/>
    <property type="match status" value="1"/>
</dbReference>
<dbReference type="Gene3D" id="2.60.40.4150">
    <property type="entry name" value="Type VI secretion system, lipoprotein SciN"/>
    <property type="match status" value="1"/>
</dbReference>
<sequence>MIRASFFFALCLAMAGCSHQPHHALLDLSLVASEEQNPDVNGRPSPMIIKLMELKSASAFNNGDFFALYGAAADTLGTDLVAMESLAVRPGETVKLQLRLKPDSRYVGVVAAYRDLDGDNWRYLLPLKQGKQNVIELGLTEDQLVRIQPGNKE</sequence>
<evidence type="ECO:0000313" key="2">
    <source>
        <dbReference type="EMBL" id="OYD21101.1"/>
    </source>
</evidence>